<gene>
    <name evidence="1" type="ORF">COV04_03900</name>
</gene>
<comment type="caution">
    <text evidence="1">The sequence shown here is derived from an EMBL/GenBank/DDBJ whole genome shotgun (WGS) entry which is preliminary data.</text>
</comment>
<proteinExistence type="predicted"/>
<protein>
    <recommendedName>
        <fullName evidence="3">SAM-dependent methyltransferase</fullName>
    </recommendedName>
</protein>
<organism evidence="1 2">
    <name type="scientific">Candidatus Uhrbacteria bacterium CG10_big_fil_rev_8_21_14_0_10_48_11</name>
    <dbReference type="NCBI Taxonomy" id="1975037"/>
    <lineage>
        <taxon>Bacteria</taxon>
        <taxon>Candidatus Uhriibacteriota</taxon>
    </lineage>
</organism>
<evidence type="ECO:0000313" key="1">
    <source>
        <dbReference type="EMBL" id="PJE75546.1"/>
    </source>
</evidence>
<dbReference type="EMBL" id="PFET01000013">
    <property type="protein sequence ID" value="PJE75546.1"/>
    <property type="molecule type" value="Genomic_DNA"/>
</dbReference>
<accession>A0A2M8LDV0</accession>
<name>A0A2M8LDV0_9BACT</name>
<evidence type="ECO:0008006" key="3">
    <source>
        <dbReference type="Google" id="ProtNLM"/>
    </source>
</evidence>
<reference evidence="1 2" key="1">
    <citation type="submission" date="2017-09" db="EMBL/GenBank/DDBJ databases">
        <title>Depth-based differentiation of microbial function through sediment-hosted aquifers and enrichment of novel symbionts in the deep terrestrial subsurface.</title>
        <authorList>
            <person name="Probst A.J."/>
            <person name="Ladd B."/>
            <person name="Jarett J.K."/>
            <person name="Geller-Mcgrath D.E."/>
            <person name="Sieber C.M."/>
            <person name="Emerson J.B."/>
            <person name="Anantharaman K."/>
            <person name="Thomas B.C."/>
            <person name="Malmstrom R."/>
            <person name="Stieglmeier M."/>
            <person name="Klingl A."/>
            <person name="Woyke T."/>
            <person name="Ryan C.M."/>
            <person name="Banfield J.F."/>
        </authorList>
    </citation>
    <scope>NUCLEOTIDE SEQUENCE [LARGE SCALE GENOMIC DNA]</scope>
    <source>
        <strain evidence="1">CG10_big_fil_rev_8_21_14_0_10_48_11</strain>
    </source>
</reference>
<evidence type="ECO:0000313" key="2">
    <source>
        <dbReference type="Proteomes" id="UP000231152"/>
    </source>
</evidence>
<dbReference type="AlphaFoldDB" id="A0A2M8LDV0"/>
<sequence>MKPLGFPIPEEDFGDRFFTRETSDKSRTYKTKQYIHIPSQKEVGAEIKKAGFTLLEVNGTLPISATDQRRYPPFFYVCQK</sequence>
<dbReference type="Proteomes" id="UP000231152">
    <property type="component" value="Unassembled WGS sequence"/>
</dbReference>